<dbReference type="PANTHER" id="PTHR45790:SF1">
    <property type="entry name" value="SIROHEME SYNTHASE"/>
    <property type="match status" value="1"/>
</dbReference>
<dbReference type="GO" id="GO:0019354">
    <property type="term" value="P:siroheme biosynthetic process"/>
    <property type="evidence" value="ECO:0007669"/>
    <property type="project" value="UniProtKB-UniPathway"/>
</dbReference>
<dbReference type="InterPro" id="IPR006367">
    <property type="entry name" value="Sirohaem_synthase_N"/>
</dbReference>
<evidence type="ECO:0000256" key="16">
    <source>
        <dbReference type="SAM" id="MobiDB-lite"/>
    </source>
</evidence>
<dbReference type="PANTHER" id="PTHR45790">
    <property type="entry name" value="SIROHEME SYNTHASE-RELATED"/>
    <property type="match status" value="1"/>
</dbReference>
<evidence type="ECO:0000256" key="13">
    <source>
        <dbReference type="ARBA" id="ARBA00047561"/>
    </source>
</evidence>
<dbReference type="FunFam" id="3.40.1010.10:FF:000001">
    <property type="entry name" value="Siroheme synthase"/>
    <property type="match status" value="1"/>
</dbReference>
<dbReference type="Gene3D" id="3.40.1010.10">
    <property type="entry name" value="Cobalt-precorrin-4 Transmethylase, Domain 1"/>
    <property type="match status" value="1"/>
</dbReference>
<accession>A0A1G6VLF9</accession>
<keyword evidence="9" id="KW-0456">Lyase</keyword>
<dbReference type="GO" id="GO:0004851">
    <property type="term" value="F:uroporphyrin-III C-methyltransferase activity"/>
    <property type="evidence" value="ECO:0007669"/>
    <property type="project" value="TreeGrafter"/>
</dbReference>
<feature type="domain" description="Sirohaem synthase dimerisation" evidence="18">
    <location>
        <begin position="323"/>
        <end position="378"/>
    </location>
</feature>
<dbReference type="Pfam" id="PF00590">
    <property type="entry name" value="TP_methylase"/>
    <property type="match status" value="1"/>
</dbReference>
<evidence type="ECO:0000256" key="1">
    <source>
        <dbReference type="ARBA" id="ARBA00005010"/>
    </source>
</evidence>
<evidence type="ECO:0000256" key="15">
    <source>
        <dbReference type="RuleBase" id="RU003960"/>
    </source>
</evidence>
<feature type="region of interest" description="Disordered" evidence="16">
    <location>
        <begin position="1"/>
        <end position="168"/>
    </location>
</feature>
<dbReference type="EMBL" id="FNAG01000003">
    <property type="protein sequence ID" value="SDD54442.1"/>
    <property type="molecule type" value="Genomic_DNA"/>
</dbReference>
<dbReference type="NCBIfam" id="NF004790">
    <property type="entry name" value="PRK06136.1"/>
    <property type="match status" value="1"/>
</dbReference>
<dbReference type="STRING" id="265719.SAMN04488509_103153"/>
<dbReference type="SUPFAM" id="SSF51735">
    <property type="entry name" value="NAD(P)-binding Rossmann-fold domains"/>
    <property type="match status" value="1"/>
</dbReference>
<dbReference type="SUPFAM" id="SSF53790">
    <property type="entry name" value="Tetrapyrrole methylase"/>
    <property type="match status" value="1"/>
</dbReference>
<evidence type="ECO:0000259" key="19">
    <source>
        <dbReference type="Pfam" id="PF14824"/>
    </source>
</evidence>
<dbReference type="OrthoDB" id="9815856at2"/>
<keyword evidence="8" id="KW-0520">NAD</keyword>
<keyword evidence="11" id="KW-0511">Multifunctional enzyme</keyword>
<dbReference type="UniPathway" id="UPA00262">
    <property type="reaction ID" value="UER00211"/>
</dbReference>
<evidence type="ECO:0000313" key="20">
    <source>
        <dbReference type="EMBL" id="SDD54442.1"/>
    </source>
</evidence>
<dbReference type="InterPro" id="IPR006366">
    <property type="entry name" value="CobA/CysG_C"/>
</dbReference>
<evidence type="ECO:0000256" key="6">
    <source>
        <dbReference type="ARBA" id="ARBA00022691"/>
    </source>
</evidence>
<comment type="pathway">
    <text evidence="14">Cofactor biosynthesis; adenosylcobalamin biosynthesis; precorrin-2 from uroporphyrinogen III: step 1/1.</text>
</comment>
<evidence type="ECO:0000256" key="10">
    <source>
        <dbReference type="ARBA" id="ARBA00023244"/>
    </source>
</evidence>
<dbReference type="InterPro" id="IPR028281">
    <property type="entry name" value="Sirohaem_synthase_central"/>
</dbReference>
<keyword evidence="6" id="KW-0949">S-adenosyl-L-methionine</keyword>
<dbReference type="Pfam" id="PF14824">
    <property type="entry name" value="Sirohm_synth_M"/>
    <property type="match status" value="1"/>
</dbReference>
<dbReference type="Gene3D" id="3.30.160.110">
    <property type="entry name" value="Siroheme synthase, domain 2"/>
    <property type="match status" value="1"/>
</dbReference>
<evidence type="ECO:0000256" key="2">
    <source>
        <dbReference type="ARBA" id="ARBA00005879"/>
    </source>
</evidence>
<evidence type="ECO:0000256" key="14">
    <source>
        <dbReference type="ARBA" id="ARBA00060548"/>
    </source>
</evidence>
<dbReference type="InterPro" id="IPR035996">
    <property type="entry name" value="4pyrrol_Methylase_sf"/>
</dbReference>
<dbReference type="Pfam" id="PF13241">
    <property type="entry name" value="NAD_binding_7"/>
    <property type="match status" value="1"/>
</dbReference>
<evidence type="ECO:0000313" key="21">
    <source>
        <dbReference type="Proteomes" id="UP000199603"/>
    </source>
</evidence>
<dbReference type="PROSITE" id="PS00839">
    <property type="entry name" value="SUMT_1"/>
    <property type="match status" value="1"/>
</dbReference>
<comment type="pathway">
    <text evidence="12">Porphyrin-containing compound metabolism; siroheme biosynthesis; precorrin-2 from uroporphyrinogen III: step 1/1.</text>
</comment>
<dbReference type="Pfam" id="PF10414">
    <property type="entry name" value="CysG_dimeriser"/>
    <property type="match status" value="1"/>
</dbReference>
<dbReference type="InterPro" id="IPR000878">
    <property type="entry name" value="4pyrrol_Mease"/>
</dbReference>
<dbReference type="AlphaFoldDB" id="A0A1G6VLF9"/>
<evidence type="ECO:0000256" key="5">
    <source>
        <dbReference type="ARBA" id="ARBA00022679"/>
    </source>
</evidence>
<evidence type="ECO:0000256" key="9">
    <source>
        <dbReference type="ARBA" id="ARBA00023239"/>
    </source>
</evidence>
<dbReference type="SUPFAM" id="SSF75615">
    <property type="entry name" value="Siroheme synthase middle domains-like"/>
    <property type="match status" value="1"/>
</dbReference>
<evidence type="ECO:0000256" key="12">
    <source>
        <dbReference type="ARBA" id="ARBA00025705"/>
    </source>
</evidence>
<dbReference type="InterPro" id="IPR019478">
    <property type="entry name" value="Sirohaem_synthase_dimer_dom"/>
</dbReference>
<evidence type="ECO:0000256" key="4">
    <source>
        <dbReference type="ARBA" id="ARBA00022603"/>
    </source>
</evidence>
<keyword evidence="5 15" id="KW-0808">Transferase</keyword>
<evidence type="ECO:0000256" key="11">
    <source>
        <dbReference type="ARBA" id="ARBA00023268"/>
    </source>
</evidence>
<dbReference type="InterPro" id="IPR036291">
    <property type="entry name" value="NAD(P)-bd_dom_sf"/>
</dbReference>
<keyword evidence="10" id="KW-0627">Porphyrin biosynthesis</keyword>
<dbReference type="InterPro" id="IPR014777">
    <property type="entry name" value="4pyrrole_Mease_sub1"/>
</dbReference>
<gene>
    <name evidence="20" type="ORF">SAMN04488509_103153</name>
</gene>
<feature type="domain" description="Siroheme synthase central" evidence="19">
    <location>
        <begin position="291"/>
        <end position="318"/>
    </location>
</feature>
<dbReference type="InterPro" id="IPR050161">
    <property type="entry name" value="Siro_Cobalamin_biosynth"/>
</dbReference>
<evidence type="ECO:0000259" key="18">
    <source>
        <dbReference type="Pfam" id="PF10414"/>
    </source>
</evidence>
<keyword evidence="21" id="KW-1185">Reference proteome</keyword>
<proteinExistence type="inferred from homology"/>
<dbReference type="GO" id="GO:0016829">
    <property type="term" value="F:lyase activity"/>
    <property type="evidence" value="ECO:0007669"/>
    <property type="project" value="UniProtKB-KW"/>
</dbReference>
<dbReference type="NCBIfam" id="TIGR01470">
    <property type="entry name" value="cysG_Nterm"/>
    <property type="match status" value="1"/>
</dbReference>
<dbReference type="GO" id="GO:0009236">
    <property type="term" value="P:cobalamin biosynthetic process"/>
    <property type="evidence" value="ECO:0007669"/>
    <property type="project" value="UniProtKB-KW"/>
</dbReference>
<dbReference type="Gene3D" id="3.30.950.10">
    <property type="entry name" value="Methyltransferase, Cobalt-precorrin-4 Transmethylase, Domain 2"/>
    <property type="match status" value="1"/>
</dbReference>
<comment type="catalytic activity">
    <reaction evidence="13">
        <text>precorrin-2 + NAD(+) = sirohydrochlorin + NADH + 2 H(+)</text>
        <dbReference type="Rhea" id="RHEA:15613"/>
        <dbReference type="ChEBI" id="CHEBI:15378"/>
        <dbReference type="ChEBI" id="CHEBI:57540"/>
        <dbReference type="ChEBI" id="CHEBI:57945"/>
        <dbReference type="ChEBI" id="CHEBI:58351"/>
        <dbReference type="ChEBI" id="CHEBI:58827"/>
        <dbReference type="EC" id="1.3.1.76"/>
    </reaction>
</comment>
<feature type="compositionally biased region" description="Basic and acidic residues" evidence="16">
    <location>
        <begin position="34"/>
        <end position="58"/>
    </location>
</feature>
<protein>
    <submittedName>
        <fullName evidence="20">Uroporphyrin-III C-methyltransferase / precorrin-2 dehydrogenase / sirohydrochlorin ferrochelatase</fullName>
    </submittedName>
</protein>
<dbReference type="CDD" id="cd11642">
    <property type="entry name" value="SUMT"/>
    <property type="match status" value="1"/>
</dbReference>
<dbReference type="Gene3D" id="1.10.8.210">
    <property type="entry name" value="Sirohaem synthase, dimerisation domain"/>
    <property type="match status" value="1"/>
</dbReference>
<organism evidence="20 21">
    <name type="scientific">Aquimonas voraii</name>
    <dbReference type="NCBI Taxonomy" id="265719"/>
    <lineage>
        <taxon>Bacteria</taxon>
        <taxon>Pseudomonadati</taxon>
        <taxon>Pseudomonadota</taxon>
        <taxon>Gammaproteobacteria</taxon>
        <taxon>Lysobacterales</taxon>
        <taxon>Lysobacteraceae</taxon>
        <taxon>Aquimonas</taxon>
    </lineage>
</organism>
<feature type="domain" description="Tetrapyrrole methylase" evidence="17">
    <location>
        <begin position="392"/>
        <end position="601"/>
    </location>
</feature>
<dbReference type="Proteomes" id="UP000199603">
    <property type="component" value="Unassembled WGS sequence"/>
</dbReference>
<sequence length="658" mass="71378">MSKSWDWGFGIRDSQSTPSRSLEPAGEAALRSPLRSERVEPPTNSRREREARTNRGEARAQGWGERVQAEHVPRTCDTPALTNPQSPLPNPGSSGERVRAEHRLATRDTPVLTDPESPSPNPATNGARVRAELGAHPANARAPLSPTPLPRGERGSRAQAAKLESRDSTSAATPLYPLFLNFQGRPILVVGGGEVAARKVLPLIECGAEVRVGAPALNEALQKLKAEGRITHLEDEFQPHWLDEVFLAIAATDAVEVNRAVAEEGAARRLWVNVVDDTELTRVQVPAVVRRGPLTVAISSGGAAPVLARQLREKIEQSVDESFGQLAELLRIHRARLRARFPHVPSRRKFMESLWPGEVGELLRAARLDAARARLVELIEAGEPEGSREGFVSLVGAGPGDPGLLTLKGQRRLQEADVILHDRLVSRAVLELARRDAQFIEVAKEAGTHHTTQEGIHALLLEHARKGKRVVRLKGGDPFIFGRGGEELEHLRAHGIAYEVVPGITAALACAAHAGIPLTHRDYAQSVRFVTAHCRNSIDALDWRALAQEKQTLAVYMGVSGLDTVRERLIAHGRSASTPAALIENGSRPEQRVIHCDLASLPETAKREAVNSPALLILGEVAALGRTLAWFGEDAQSALQSSSRPTPVSVPLRIDMRA</sequence>
<dbReference type="NCBIfam" id="TIGR01469">
    <property type="entry name" value="cobA_cysG_Cterm"/>
    <property type="match status" value="1"/>
</dbReference>
<dbReference type="InterPro" id="IPR037115">
    <property type="entry name" value="Sirohaem_synt_dimer_dom_sf"/>
</dbReference>
<keyword evidence="4 15" id="KW-0489">Methyltransferase</keyword>
<comment type="similarity">
    <text evidence="2 15">Belongs to the precorrin methyltransferase family.</text>
</comment>
<evidence type="ECO:0000259" key="17">
    <source>
        <dbReference type="Pfam" id="PF00590"/>
    </source>
</evidence>
<keyword evidence="3" id="KW-0169">Cobalamin biosynthesis</keyword>
<dbReference type="Gene3D" id="3.40.50.720">
    <property type="entry name" value="NAD(P)-binding Rossmann-like Domain"/>
    <property type="match status" value="1"/>
</dbReference>
<dbReference type="GO" id="GO:0043115">
    <property type="term" value="F:precorrin-2 dehydrogenase activity"/>
    <property type="evidence" value="ECO:0007669"/>
    <property type="project" value="UniProtKB-EC"/>
</dbReference>
<comment type="pathway">
    <text evidence="1">Porphyrin-containing compound metabolism; siroheme biosynthesis; sirohydrochlorin from precorrin-2: step 1/1.</text>
</comment>
<evidence type="ECO:0000256" key="3">
    <source>
        <dbReference type="ARBA" id="ARBA00022573"/>
    </source>
</evidence>
<name>A0A1G6VLF9_9GAMM</name>
<dbReference type="GO" id="GO:0032259">
    <property type="term" value="P:methylation"/>
    <property type="evidence" value="ECO:0007669"/>
    <property type="project" value="UniProtKB-KW"/>
</dbReference>
<evidence type="ECO:0000256" key="7">
    <source>
        <dbReference type="ARBA" id="ARBA00023002"/>
    </source>
</evidence>
<dbReference type="FunFam" id="3.30.950.10:FF:000001">
    <property type="entry name" value="Siroheme synthase"/>
    <property type="match status" value="1"/>
</dbReference>
<dbReference type="PROSITE" id="PS00840">
    <property type="entry name" value="SUMT_2"/>
    <property type="match status" value="1"/>
</dbReference>
<feature type="compositionally biased region" description="Basic and acidic residues" evidence="16">
    <location>
        <begin position="96"/>
        <end position="106"/>
    </location>
</feature>
<keyword evidence="7" id="KW-0560">Oxidoreductase</keyword>
<dbReference type="InterPro" id="IPR014776">
    <property type="entry name" value="4pyrrole_Mease_sub2"/>
</dbReference>
<reference evidence="20 21" key="1">
    <citation type="submission" date="2016-10" db="EMBL/GenBank/DDBJ databases">
        <authorList>
            <person name="de Groot N.N."/>
        </authorList>
    </citation>
    <scope>NUCLEOTIDE SEQUENCE [LARGE SCALE GENOMIC DNA]</scope>
    <source>
        <strain evidence="20 21">DSM 16957</strain>
    </source>
</reference>
<dbReference type="InterPro" id="IPR003043">
    <property type="entry name" value="Uropor_MeTrfase_CS"/>
</dbReference>
<evidence type="ECO:0000256" key="8">
    <source>
        <dbReference type="ARBA" id="ARBA00023027"/>
    </source>
</evidence>
<dbReference type="NCBIfam" id="NF007922">
    <property type="entry name" value="PRK10637.1"/>
    <property type="match status" value="1"/>
</dbReference>